<gene>
    <name evidence="3" type="ORF">XTPLMG728_3293</name>
</gene>
<sequence>MAVDHYRRIEEVLRERLQPAALAGLFRVKRAKLSRGIDRIDADLFERRLSIELGVASRRALSGNFRFSPYLEMLVSKGRKKAPRVIAKPTIRDKLILSALKDALHAELPLDVPRKLPNQVVRELLNVLEASAGAQIVKLDIQAFYDRIPHKKLLGRMRKRLGDGLALSLIEAAITGAIVPDSYRKSEYKDYVLTRGVPQGLPISNFLAHIYLSDFDKSVGALFSSYFRYVDDIVVVSPVVSESTVEKALTKKLNGIGLGINKEKTKKFCYED</sequence>
<dbReference type="PANTHER" id="PTHR34047">
    <property type="entry name" value="NUCLEAR INTRON MATURASE 1, MITOCHONDRIAL-RELATED"/>
    <property type="match status" value="1"/>
</dbReference>
<protein>
    <recommendedName>
        <fullName evidence="2">Reverse transcriptase domain-containing protein</fullName>
    </recommendedName>
</protein>
<organism evidence="3 4">
    <name type="scientific">Xanthomonas graminis pv. poae</name>
    <dbReference type="NCBI Taxonomy" id="227946"/>
    <lineage>
        <taxon>Bacteria</taxon>
        <taxon>Pseudomonadati</taxon>
        <taxon>Pseudomonadota</taxon>
        <taxon>Gammaproteobacteria</taxon>
        <taxon>Lysobacterales</taxon>
        <taxon>Lysobacteraceae</taxon>
        <taxon>Xanthomonas</taxon>
        <taxon>Xanthomonas translucens group</taxon>
        <taxon>Xanthomonas graminis</taxon>
    </lineage>
</organism>
<reference evidence="3 4" key="1">
    <citation type="submission" date="2015-07" db="EMBL/GenBank/DDBJ databases">
        <authorList>
            <person name="Noorani M."/>
        </authorList>
    </citation>
    <scope>NUCLEOTIDE SEQUENCE [LARGE SCALE GENOMIC DNA]</scope>
    <source>
        <strain evidence="3">LMG728</strain>
    </source>
</reference>
<evidence type="ECO:0000313" key="3">
    <source>
        <dbReference type="EMBL" id="CTP92593.1"/>
    </source>
</evidence>
<dbReference type="AlphaFoldDB" id="A0A0K3A446"/>
<evidence type="ECO:0000313" key="4">
    <source>
        <dbReference type="Proteomes" id="UP000041247"/>
    </source>
</evidence>
<evidence type="ECO:0000259" key="2">
    <source>
        <dbReference type="PROSITE" id="PS50878"/>
    </source>
</evidence>
<name>A0A0K3A446_9XANT</name>
<dbReference type="RefSeq" id="WP_080999488.1">
    <property type="nucleotide sequence ID" value="NZ_CP076250.1"/>
</dbReference>
<comment type="similarity">
    <text evidence="1">Belongs to the bacterial reverse transcriptase family.</text>
</comment>
<dbReference type="Proteomes" id="UP000041247">
    <property type="component" value="Unassembled WGS sequence"/>
</dbReference>
<dbReference type="EMBL" id="CXOK01000121">
    <property type="protein sequence ID" value="CTP92593.1"/>
    <property type="molecule type" value="Genomic_DNA"/>
</dbReference>
<accession>A0A0K3A446</accession>
<dbReference type="PANTHER" id="PTHR34047:SF8">
    <property type="entry name" value="PROTEIN YKFC"/>
    <property type="match status" value="1"/>
</dbReference>
<feature type="domain" description="Reverse transcriptase" evidence="2">
    <location>
        <begin position="56"/>
        <end position="272"/>
    </location>
</feature>
<proteinExistence type="inferred from homology"/>
<dbReference type="InterPro" id="IPR051083">
    <property type="entry name" value="GrpII_Intron_Splice-Mob/Def"/>
</dbReference>
<dbReference type="SUPFAM" id="SSF56672">
    <property type="entry name" value="DNA/RNA polymerases"/>
    <property type="match status" value="1"/>
</dbReference>
<dbReference type="InterPro" id="IPR043502">
    <property type="entry name" value="DNA/RNA_pol_sf"/>
</dbReference>
<dbReference type="InterPro" id="IPR000477">
    <property type="entry name" value="RT_dom"/>
</dbReference>
<evidence type="ECO:0000256" key="1">
    <source>
        <dbReference type="ARBA" id="ARBA00034120"/>
    </source>
</evidence>
<dbReference type="PROSITE" id="PS50878">
    <property type="entry name" value="RT_POL"/>
    <property type="match status" value="1"/>
</dbReference>
<dbReference type="Pfam" id="PF00078">
    <property type="entry name" value="RVT_1"/>
    <property type="match status" value="1"/>
</dbReference>